<dbReference type="Proteomes" id="UP001500151">
    <property type="component" value="Unassembled WGS sequence"/>
</dbReference>
<evidence type="ECO:0000256" key="1">
    <source>
        <dbReference type="SAM" id="MobiDB-lite"/>
    </source>
</evidence>
<accession>A0ABP6DSH3</accession>
<organism evidence="2 3">
    <name type="scientific">Streptomyces vastus</name>
    <dbReference type="NCBI Taxonomy" id="285451"/>
    <lineage>
        <taxon>Bacteria</taxon>
        <taxon>Bacillati</taxon>
        <taxon>Actinomycetota</taxon>
        <taxon>Actinomycetes</taxon>
        <taxon>Kitasatosporales</taxon>
        <taxon>Streptomycetaceae</taxon>
        <taxon>Streptomyces</taxon>
    </lineage>
</organism>
<evidence type="ECO:0000313" key="2">
    <source>
        <dbReference type="EMBL" id="GAA2651628.1"/>
    </source>
</evidence>
<feature type="compositionally biased region" description="Basic residues" evidence="1">
    <location>
        <begin position="108"/>
        <end position="118"/>
    </location>
</feature>
<gene>
    <name evidence="2" type="ORF">GCM10010307_61670</name>
</gene>
<evidence type="ECO:0000313" key="3">
    <source>
        <dbReference type="Proteomes" id="UP001500151"/>
    </source>
</evidence>
<feature type="compositionally biased region" description="Low complexity" evidence="1">
    <location>
        <begin position="86"/>
        <end position="95"/>
    </location>
</feature>
<feature type="region of interest" description="Disordered" evidence="1">
    <location>
        <begin position="86"/>
        <end position="142"/>
    </location>
</feature>
<comment type="caution">
    <text evidence="2">The sequence shown here is derived from an EMBL/GenBank/DDBJ whole genome shotgun (WGS) entry which is preliminary data.</text>
</comment>
<protein>
    <submittedName>
        <fullName evidence="2">Uncharacterized protein</fullName>
    </submittedName>
</protein>
<proteinExistence type="predicted"/>
<reference evidence="3" key="1">
    <citation type="journal article" date="2019" name="Int. J. Syst. Evol. Microbiol.">
        <title>The Global Catalogue of Microorganisms (GCM) 10K type strain sequencing project: providing services to taxonomists for standard genome sequencing and annotation.</title>
        <authorList>
            <consortium name="The Broad Institute Genomics Platform"/>
            <consortium name="The Broad Institute Genome Sequencing Center for Infectious Disease"/>
            <person name="Wu L."/>
            <person name="Ma J."/>
        </authorList>
    </citation>
    <scope>NUCLEOTIDE SEQUENCE [LARGE SCALE GENOMIC DNA]</scope>
    <source>
        <strain evidence="3">JCM 4524</strain>
    </source>
</reference>
<sequence>MSEAPLEEAEPALSRRQVTKKPLLMREVDDKVVPPYWRKAVYANKDLPQGAVDRDAYVVCVLEQLYGRWSAKPSSRPPRTASCASCAASAARPTRGGVRPEACDGSRRRGGKGARACHRGTGPRGHPVTGSGETVKPRLGEK</sequence>
<keyword evidence="3" id="KW-1185">Reference proteome</keyword>
<dbReference type="EMBL" id="BAAASJ010000098">
    <property type="protein sequence ID" value="GAA2651628.1"/>
    <property type="molecule type" value="Genomic_DNA"/>
</dbReference>
<name>A0ABP6DSH3_9ACTN</name>